<protein>
    <submittedName>
        <fullName evidence="1">Aspartyl-tRNA amidotransferase</fullName>
    </submittedName>
</protein>
<accession>A0A2M7V869</accession>
<organism evidence="1 2">
    <name type="scientific">Candidatus Magasanikbacteria bacterium CG_4_10_14_0_2_um_filter_37_12</name>
    <dbReference type="NCBI Taxonomy" id="1974637"/>
    <lineage>
        <taxon>Bacteria</taxon>
        <taxon>Candidatus Magasanikiibacteriota</taxon>
    </lineage>
</organism>
<dbReference type="AlphaFoldDB" id="A0A2M7V869"/>
<reference evidence="2" key="1">
    <citation type="submission" date="2017-09" db="EMBL/GenBank/DDBJ databases">
        <title>Depth-based differentiation of microbial function through sediment-hosted aquifers and enrichment of novel symbionts in the deep terrestrial subsurface.</title>
        <authorList>
            <person name="Probst A.J."/>
            <person name="Ladd B."/>
            <person name="Jarett J.K."/>
            <person name="Geller-Mcgrath D.E."/>
            <person name="Sieber C.M.K."/>
            <person name="Emerson J.B."/>
            <person name="Anantharaman K."/>
            <person name="Thomas B.C."/>
            <person name="Malmstrom R."/>
            <person name="Stieglmeier M."/>
            <person name="Klingl A."/>
            <person name="Woyke T."/>
            <person name="Ryan C.M."/>
            <person name="Banfield J.F."/>
        </authorList>
    </citation>
    <scope>NUCLEOTIDE SEQUENCE [LARGE SCALE GENOMIC DNA]</scope>
</reference>
<dbReference type="Gene3D" id="1.10.10.410">
    <property type="match status" value="1"/>
</dbReference>
<dbReference type="InterPro" id="IPR042184">
    <property type="entry name" value="YqeY/Aim41_N"/>
</dbReference>
<dbReference type="Pfam" id="PF09424">
    <property type="entry name" value="YqeY"/>
    <property type="match status" value="1"/>
</dbReference>
<dbReference type="InterPro" id="IPR019004">
    <property type="entry name" value="YqeY/Aim41"/>
</dbReference>
<dbReference type="GO" id="GO:0016740">
    <property type="term" value="F:transferase activity"/>
    <property type="evidence" value="ECO:0007669"/>
    <property type="project" value="UniProtKB-KW"/>
</dbReference>
<dbReference type="PANTHER" id="PTHR28055">
    <property type="entry name" value="ALTERED INHERITANCE OF MITOCHONDRIA PROTEIN 41, MITOCHONDRIAL"/>
    <property type="match status" value="1"/>
</dbReference>
<dbReference type="SUPFAM" id="SSF89095">
    <property type="entry name" value="GatB/YqeY motif"/>
    <property type="match status" value="1"/>
</dbReference>
<comment type="caution">
    <text evidence="1">The sequence shown here is derived from an EMBL/GenBank/DDBJ whole genome shotgun (WGS) entry which is preliminary data.</text>
</comment>
<keyword evidence="1" id="KW-0808">Transferase</keyword>
<dbReference type="InterPro" id="IPR023168">
    <property type="entry name" value="GatB_Yqey_C_2"/>
</dbReference>
<dbReference type="Proteomes" id="UP000228568">
    <property type="component" value="Unassembled WGS sequence"/>
</dbReference>
<dbReference type="GO" id="GO:0016884">
    <property type="term" value="F:carbon-nitrogen ligase activity, with glutamine as amido-N-donor"/>
    <property type="evidence" value="ECO:0007669"/>
    <property type="project" value="InterPro"/>
</dbReference>
<gene>
    <name evidence="1" type="ORF">COX81_02145</name>
</gene>
<name>A0A2M7V869_9BACT</name>
<evidence type="ECO:0000313" key="1">
    <source>
        <dbReference type="EMBL" id="PIZ94979.1"/>
    </source>
</evidence>
<proteinExistence type="predicted"/>
<dbReference type="Gene3D" id="1.10.1510.10">
    <property type="entry name" value="Uncharacterised protein YqeY/AIM41 PF09424, N-terminal domain"/>
    <property type="match status" value="1"/>
</dbReference>
<dbReference type="PANTHER" id="PTHR28055:SF1">
    <property type="entry name" value="ALTERED INHERITANCE OF MITOCHONDRIA PROTEIN 41, MITOCHONDRIAL"/>
    <property type="match status" value="1"/>
</dbReference>
<evidence type="ECO:0000313" key="2">
    <source>
        <dbReference type="Proteomes" id="UP000228568"/>
    </source>
</evidence>
<dbReference type="InterPro" id="IPR003789">
    <property type="entry name" value="Asn/Gln_tRNA_amidoTrase-B-like"/>
</dbReference>
<sequence>MSLREDIVQEQKIAMKERNAEKLSVLRMLWSAIKNLEIEKKYELADEEVQGVVSKQLKQLKDSQKDFDRGGRQDLVDSAQREIEILQLYLPVQLDKDAVKKVIREVILETCASSPADIGKVMATAMGRLKGQADGSLVRELTQDILSS</sequence>
<dbReference type="EMBL" id="PFPK01000024">
    <property type="protein sequence ID" value="PIZ94979.1"/>
    <property type="molecule type" value="Genomic_DNA"/>
</dbReference>